<feature type="compositionally biased region" description="Low complexity" evidence="4">
    <location>
        <begin position="117"/>
        <end position="129"/>
    </location>
</feature>
<dbReference type="RefSeq" id="YP_010780590.1">
    <property type="nucleotide sequence ID" value="NC_075038.1"/>
</dbReference>
<dbReference type="GeneID" id="80517281"/>
<protein>
    <submittedName>
        <fullName evidence="7">Putative ORFan</fullName>
    </submittedName>
</protein>
<evidence type="ECO:0000256" key="5">
    <source>
        <dbReference type="SAM" id="Phobius"/>
    </source>
</evidence>
<feature type="domain" description="RING-CH-type" evidence="6">
    <location>
        <begin position="20"/>
        <end position="79"/>
    </location>
</feature>
<reference evidence="7" key="1">
    <citation type="submission" date="2017-06" db="EMBL/GenBank/DDBJ databases">
        <authorList>
            <person name="Assis F.L."/>
            <person name="Abrahao J.S."/>
            <person name="Silva L."/>
            <person name="Khalil J.B."/>
            <person name="Rodrigues R."/>
            <person name="Silva L.S."/>
            <person name="Boratto P."/>
            <person name="Andrade M."/>
            <person name="Kroon E.G."/>
            <person name="Ribeiro B."/>
            <person name="Bergier I."/>
            <person name="Seligmann H."/>
            <person name="Ghigo E."/>
            <person name="Colson P."/>
            <person name="Levasseur A."/>
            <person name="Raoult D."/>
            <person name="Scola B.L."/>
        </authorList>
    </citation>
    <scope>NUCLEOTIDE SEQUENCE</scope>
    <source>
        <strain evidence="7">Deep ocean</strain>
    </source>
</reference>
<dbReference type="InterPro" id="IPR011016">
    <property type="entry name" value="Znf_RING-CH"/>
</dbReference>
<organism evidence="7">
    <name type="scientific">Tupanvirus deep ocean</name>
    <dbReference type="NCBI Taxonomy" id="2126984"/>
    <lineage>
        <taxon>Viruses</taxon>
        <taxon>Varidnaviria</taxon>
        <taxon>Bamfordvirae</taxon>
        <taxon>Nucleocytoviricota</taxon>
        <taxon>Megaviricetes</taxon>
        <taxon>Imitervirales</taxon>
        <taxon>Mimiviridae</taxon>
        <taxon>Megamimivirinae</taxon>
        <taxon>Tupanvirus</taxon>
        <taxon>Tupanvirus altamarinense</taxon>
    </lineage>
</organism>
<dbReference type="EMBL" id="MF405918">
    <property type="protein sequence ID" value="QKU33977.1"/>
    <property type="molecule type" value="Genomic_DNA"/>
</dbReference>
<evidence type="ECO:0000256" key="2">
    <source>
        <dbReference type="ARBA" id="ARBA00022771"/>
    </source>
</evidence>
<name>A0A6N1NLU6_9VIRU</name>
<dbReference type="KEGG" id="vg:80517281"/>
<keyword evidence="2" id="KW-0863">Zinc-finger</keyword>
<feature type="region of interest" description="Disordered" evidence="4">
    <location>
        <begin position="1"/>
        <end position="21"/>
    </location>
</feature>
<evidence type="ECO:0000313" key="7">
    <source>
        <dbReference type="EMBL" id="QKU33977.1"/>
    </source>
</evidence>
<feature type="compositionally biased region" description="Basic and acidic residues" evidence="4">
    <location>
        <begin position="1"/>
        <end position="15"/>
    </location>
</feature>
<feature type="region of interest" description="Disordered" evidence="4">
    <location>
        <begin position="97"/>
        <end position="129"/>
    </location>
</feature>
<feature type="transmembrane region" description="Helical" evidence="5">
    <location>
        <begin position="187"/>
        <end position="208"/>
    </location>
</feature>
<feature type="compositionally biased region" description="Polar residues" evidence="4">
    <location>
        <begin position="97"/>
        <end position="116"/>
    </location>
</feature>
<keyword evidence="5" id="KW-0812">Transmembrane</keyword>
<evidence type="ECO:0000259" key="6">
    <source>
        <dbReference type="PROSITE" id="PS51292"/>
    </source>
</evidence>
<dbReference type="PROSITE" id="PS51292">
    <property type="entry name" value="ZF_RING_CH"/>
    <property type="match status" value="1"/>
</dbReference>
<keyword evidence="5" id="KW-0472">Membrane</keyword>
<accession>A0A6N1NLU6</accession>
<proteinExistence type="predicted"/>
<evidence type="ECO:0000256" key="3">
    <source>
        <dbReference type="ARBA" id="ARBA00022833"/>
    </source>
</evidence>
<keyword evidence="1" id="KW-0479">Metal-binding</keyword>
<sequence length="209" mass="23106">MKETPSVHDVTDKSPTHSSRNSLELDHCKYCLQNPIENTSKFVKPCSCTNPVCVSCLKRQLELKRVSKCEICCSEINITDEMGIDLDALNTSISRTESATTVQSNESEQDNESIQPSQSNESVANSRSSVSVVHDDVVVDVNENGDTVVQHTYSRPVIWNEHSNTQHTGTHTKHYKQPCCDYDECTKVGSCCVITGVIVLILLAIFGVL</sequence>
<keyword evidence="3" id="KW-0862">Zinc</keyword>
<reference evidence="7" key="2">
    <citation type="journal article" date="2018" name="Nat. Commun.">
        <title>Tailed giant Tupanvirus possesses the most complete translational apparatus of the known virosphere.</title>
        <authorList>
            <person name="Abrahao J."/>
            <person name="Silva L."/>
            <person name="Silva L.S."/>
            <person name="Khalil J.Y.B."/>
            <person name="Rodrigues R."/>
            <person name="Arantes T."/>
            <person name="Assis F."/>
            <person name="Boratto P."/>
            <person name="Andrade M."/>
            <person name="Kroon E.G."/>
            <person name="Ribeiro B."/>
            <person name="Bergier I."/>
            <person name="Seligmann H."/>
            <person name="Ghigo E."/>
            <person name="Colson P."/>
            <person name="Levasseur A."/>
            <person name="Kroemer G."/>
            <person name="Raoult D."/>
            <person name="La Scola B."/>
        </authorList>
    </citation>
    <scope>NUCLEOTIDE SEQUENCE [LARGE SCALE GENOMIC DNA]</scope>
    <source>
        <strain evidence="7">Deep ocean</strain>
    </source>
</reference>
<dbReference type="GO" id="GO:0008270">
    <property type="term" value="F:zinc ion binding"/>
    <property type="evidence" value="ECO:0007669"/>
    <property type="project" value="UniProtKB-KW"/>
</dbReference>
<evidence type="ECO:0000256" key="4">
    <source>
        <dbReference type="SAM" id="MobiDB-lite"/>
    </source>
</evidence>
<evidence type="ECO:0000256" key="1">
    <source>
        <dbReference type="ARBA" id="ARBA00022723"/>
    </source>
</evidence>
<keyword evidence="5" id="KW-1133">Transmembrane helix</keyword>